<evidence type="ECO:0000313" key="4">
    <source>
        <dbReference type="Proteomes" id="UP000254326"/>
    </source>
</evidence>
<reference evidence="3 4" key="1">
    <citation type="submission" date="2018-06" db="EMBL/GenBank/DDBJ databases">
        <title>Marinomonas sp. YLB-05 draft genome sequence.</title>
        <authorList>
            <person name="Yu L."/>
            <person name="Tang X."/>
        </authorList>
    </citation>
    <scope>NUCLEOTIDE SEQUENCE [LARGE SCALE GENOMIC DNA]</scope>
    <source>
        <strain evidence="3 4">YLB-05</strain>
    </source>
</reference>
<dbReference type="PANTHER" id="PTHR33121">
    <property type="entry name" value="CYCLIC DI-GMP PHOSPHODIESTERASE PDEF"/>
    <property type="match status" value="1"/>
</dbReference>
<dbReference type="EMBL" id="QKRA01000001">
    <property type="protein sequence ID" value="RDL45925.1"/>
    <property type="molecule type" value="Genomic_DNA"/>
</dbReference>
<dbReference type="RefSeq" id="WP_115466512.1">
    <property type="nucleotide sequence ID" value="NZ_QKRA01000001.1"/>
</dbReference>
<dbReference type="GO" id="GO:0071111">
    <property type="term" value="F:cyclic-guanylate-specific phosphodiesterase activity"/>
    <property type="evidence" value="ECO:0007669"/>
    <property type="project" value="InterPro"/>
</dbReference>
<feature type="transmembrane region" description="Helical" evidence="1">
    <location>
        <begin position="171"/>
        <end position="193"/>
    </location>
</feature>
<organism evidence="3 4">
    <name type="scientific">Marinomonas piezotolerans</name>
    <dbReference type="NCBI Taxonomy" id="2213058"/>
    <lineage>
        <taxon>Bacteria</taxon>
        <taxon>Pseudomonadati</taxon>
        <taxon>Pseudomonadota</taxon>
        <taxon>Gammaproteobacteria</taxon>
        <taxon>Oceanospirillales</taxon>
        <taxon>Oceanospirillaceae</taxon>
        <taxon>Marinomonas</taxon>
    </lineage>
</organism>
<dbReference type="Gene3D" id="3.30.70.270">
    <property type="match status" value="1"/>
</dbReference>
<feature type="transmembrane region" description="Helical" evidence="1">
    <location>
        <begin position="323"/>
        <end position="350"/>
    </location>
</feature>
<dbReference type="SUPFAM" id="SSF141868">
    <property type="entry name" value="EAL domain-like"/>
    <property type="match status" value="1"/>
</dbReference>
<dbReference type="PANTHER" id="PTHR33121:SF79">
    <property type="entry name" value="CYCLIC DI-GMP PHOSPHODIESTERASE PDED-RELATED"/>
    <property type="match status" value="1"/>
</dbReference>
<dbReference type="Gene3D" id="3.20.20.450">
    <property type="entry name" value="EAL domain"/>
    <property type="match status" value="1"/>
</dbReference>
<gene>
    <name evidence="3" type="ORF">DN730_02425</name>
</gene>
<dbReference type="Pfam" id="PF07695">
    <property type="entry name" value="7TMR-DISM_7TM"/>
    <property type="match status" value="1"/>
</dbReference>
<dbReference type="SMART" id="SM00267">
    <property type="entry name" value="GGDEF"/>
    <property type="match status" value="1"/>
</dbReference>
<evidence type="ECO:0000256" key="1">
    <source>
        <dbReference type="SAM" id="Phobius"/>
    </source>
</evidence>
<keyword evidence="4" id="KW-1185">Reference proteome</keyword>
<comment type="caution">
    <text evidence="3">The sequence shown here is derived from an EMBL/GenBank/DDBJ whole genome shotgun (WGS) entry which is preliminary data.</text>
</comment>
<feature type="transmembrane region" description="Helical" evidence="1">
    <location>
        <begin position="291"/>
        <end position="311"/>
    </location>
</feature>
<dbReference type="Pfam" id="PF07696">
    <property type="entry name" value="7TMR-DISMED2"/>
    <property type="match status" value="1"/>
</dbReference>
<keyword evidence="1" id="KW-0472">Membrane</keyword>
<dbReference type="InterPro" id="IPR000160">
    <property type="entry name" value="GGDEF_dom"/>
</dbReference>
<dbReference type="Pfam" id="PF00563">
    <property type="entry name" value="EAL"/>
    <property type="match status" value="1"/>
</dbReference>
<dbReference type="PROSITE" id="PS50883">
    <property type="entry name" value="EAL"/>
    <property type="match status" value="1"/>
</dbReference>
<dbReference type="InterPro" id="IPR050706">
    <property type="entry name" value="Cyclic-di-GMP_PDE-like"/>
</dbReference>
<dbReference type="InterPro" id="IPR035919">
    <property type="entry name" value="EAL_sf"/>
</dbReference>
<evidence type="ECO:0000313" key="3">
    <source>
        <dbReference type="EMBL" id="RDL45925.1"/>
    </source>
</evidence>
<keyword evidence="1" id="KW-1133">Transmembrane helix</keyword>
<dbReference type="OrthoDB" id="6279314at2"/>
<evidence type="ECO:0000259" key="2">
    <source>
        <dbReference type="PROSITE" id="PS50883"/>
    </source>
</evidence>
<protein>
    <recommendedName>
        <fullName evidence="2">EAL domain-containing protein</fullName>
    </recommendedName>
</protein>
<feature type="transmembrane region" description="Helical" evidence="1">
    <location>
        <begin position="205"/>
        <end position="228"/>
    </location>
</feature>
<feature type="transmembrane region" description="Helical" evidence="1">
    <location>
        <begin position="268"/>
        <end position="285"/>
    </location>
</feature>
<dbReference type="InterPro" id="IPR011622">
    <property type="entry name" value="7TMR_DISM_rcpt_extracell_dom2"/>
</dbReference>
<dbReference type="InterPro" id="IPR043128">
    <property type="entry name" value="Rev_trsase/Diguanyl_cyclase"/>
</dbReference>
<dbReference type="AlphaFoldDB" id="A0A370UDZ8"/>
<dbReference type="InterPro" id="IPR011623">
    <property type="entry name" value="7TMR_DISM_rcpt_extracell_dom1"/>
</dbReference>
<feature type="transmembrane region" description="Helical" evidence="1">
    <location>
        <begin position="356"/>
        <end position="376"/>
    </location>
</feature>
<feature type="transmembrane region" description="Helical" evidence="1">
    <location>
        <begin position="234"/>
        <end position="256"/>
    </location>
</feature>
<accession>A0A370UDZ8</accession>
<dbReference type="Gene3D" id="2.60.40.2380">
    <property type="match status" value="1"/>
</dbReference>
<keyword evidence="1" id="KW-0812">Transmembrane</keyword>
<sequence length="853" mass="96365">MLSPKSVICSLAFILFLALVYAWNTISSYPSLETIEQSSGSLLYAFSEDDQPKQWHETNSSSLAFGYKSKPLWLKVSFDSFPEDSPLLIIDYGLLDHVTVSQFEGERLIATWETGDMLPFDQRPYLSDRFVFPLVFSNQQTELLIRVQSEGTLKVPLYLSNHFVEDQRAQYTAILMGGYSGFMMLMFLISVMVSTIYRDRNYLFYAAYVGAMACFNLQLAGVLFQWLWSNAPSFNASITASIIFLTAASQIVFIAFYLKLYNDRIGRYMRLFVAYCLILSSLSFIPGLYRYLSLLGVLTIISSNVIAVILATRRIWVDQNRDASDWFFLTGWSCMLIGIVVSALGVSGVLPSSSAINNAAVIASSLEVFFLLAALFERNQKDRSQRLEAISQGLEESRKREQAERHLVFQATHHPLSLLPKKEILTHEWGRLQHSLLPNQHVTMVVIHITGYYKQIATFGHDAAEHMLKTIHVRTSALAKRYDFICSIDSQWDDERVIALDTLDLCFVTSTRSPELPDAFIQSVFSELSKPVTYKDVALDIELVIGLCASSTKTDIIGLIRKAQVAANEAHRRNIHNLRYNDREGIDPEHSYWLLERFKSALESNALDMHFQPQVCLNTGSIIGVEALIRWYDTELEKWQPPDIFIPLVEQSSLISPLTDYVINRACDFLVAFKENFASTFKVSVNLSVKNLQDETVLKALENVTKRTGVNVGELEFEVTETAFMGDARLPKVILSKLAELGASIALDDFGTGYTSINYLRELPFTALKIDKSLILNLSEGSKEYKLVAASIKMAEALEMDVVIEGIETSEVLNLLNIAEAGFGQGYLFSKALPQDEFFTWYKQNYQKGMIVR</sequence>
<proteinExistence type="predicted"/>
<dbReference type="InterPro" id="IPR001633">
    <property type="entry name" value="EAL_dom"/>
</dbReference>
<name>A0A370UDZ8_9GAMM</name>
<dbReference type="SMART" id="SM00052">
    <property type="entry name" value="EAL"/>
    <property type="match status" value="1"/>
</dbReference>
<dbReference type="Proteomes" id="UP000254326">
    <property type="component" value="Unassembled WGS sequence"/>
</dbReference>
<dbReference type="Pfam" id="PF00990">
    <property type="entry name" value="GGDEF"/>
    <property type="match status" value="1"/>
</dbReference>
<feature type="domain" description="EAL" evidence="2">
    <location>
        <begin position="591"/>
        <end position="846"/>
    </location>
</feature>
<dbReference type="CDD" id="cd01948">
    <property type="entry name" value="EAL"/>
    <property type="match status" value="1"/>
</dbReference>